<dbReference type="EMBL" id="MGIP01000017">
    <property type="protein sequence ID" value="OGM90744.1"/>
    <property type="molecule type" value="Genomic_DNA"/>
</dbReference>
<name>A0A1F8DQ50_9BACT</name>
<dbReference type="AlphaFoldDB" id="A0A1F8DQ50"/>
<dbReference type="Proteomes" id="UP000177029">
    <property type="component" value="Unassembled WGS sequence"/>
</dbReference>
<evidence type="ECO:0000313" key="2">
    <source>
        <dbReference type="Proteomes" id="UP000177029"/>
    </source>
</evidence>
<organism evidence="1 2">
    <name type="scientific">Candidatus Wolfebacteria bacterium RIFCSPHIGHO2_01_FULL_48_22</name>
    <dbReference type="NCBI Taxonomy" id="1802555"/>
    <lineage>
        <taxon>Bacteria</taxon>
        <taxon>Candidatus Wolfeibacteriota</taxon>
    </lineage>
</organism>
<evidence type="ECO:0000313" key="1">
    <source>
        <dbReference type="EMBL" id="OGM90744.1"/>
    </source>
</evidence>
<comment type="caution">
    <text evidence="1">The sequence shown here is derived from an EMBL/GenBank/DDBJ whole genome shotgun (WGS) entry which is preliminary data.</text>
</comment>
<sequence length="71" mass="8264">MNMKQLILSKEYKKLLNDKEKADKELCRFLIKKPLYLKFGNTLLDIAKLRIKGGPKDLSARLDNYLSYSVS</sequence>
<protein>
    <submittedName>
        <fullName evidence="1">Uncharacterized protein</fullName>
    </submittedName>
</protein>
<proteinExistence type="predicted"/>
<reference evidence="1 2" key="1">
    <citation type="journal article" date="2016" name="Nat. Commun.">
        <title>Thousands of microbial genomes shed light on interconnected biogeochemical processes in an aquifer system.</title>
        <authorList>
            <person name="Anantharaman K."/>
            <person name="Brown C.T."/>
            <person name="Hug L.A."/>
            <person name="Sharon I."/>
            <person name="Castelle C.J."/>
            <person name="Probst A.J."/>
            <person name="Thomas B.C."/>
            <person name="Singh A."/>
            <person name="Wilkins M.J."/>
            <person name="Karaoz U."/>
            <person name="Brodie E.L."/>
            <person name="Williams K.H."/>
            <person name="Hubbard S.S."/>
            <person name="Banfield J.F."/>
        </authorList>
    </citation>
    <scope>NUCLEOTIDE SEQUENCE [LARGE SCALE GENOMIC DNA]</scope>
</reference>
<gene>
    <name evidence="1" type="ORF">A2755_03040</name>
</gene>
<dbReference type="STRING" id="1802555.A2755_03040"/>
<accession>A0A1F8DQ50</accession>